<dbReference type="AlphaFoldDB" id="C5D952"/>
<evidence type="ECO:0008006" key="3">
    <source>
        <dbReference type="Google" id="ProtNLM"/>
    </source>
</evidence>
<feature type="transmembrane region" description="Helical" evidence="1">
    <location>
        <begin position="418"/>
        <end position="436"/>
    </location>
</feature>
<dbReference type="InterPro" id="IPR029468">
    <property type="entry name" value="O-ag_pol_Wzy"/>
</dbReference>
<dbReference type="NCBIfam" id="TIGR04370">
    <property type="entry name" value="glyco_rpt_poly"/>
    <property type="match status" value="1"/>
</dbReference>
<dbReference type="OrthoDB" id="2232724at2"/>
<feature type="transmembrane region" description="Helical" evidence="1">
    <location>
        <begin position="262"/>
        <end position="282"/>
    </location>
</feature>
<dbReference type="eggNOG" id="ENOG502ZAYP">
    <property type="taxonomic scope" value="Bacteria"/>
</dbReference>
<feature type="transmembrane region" description="Helical" evidence="1">
    <location>
        <begin position="7"/>
        <end position="25"/>
    </location>
</feature>
<reference evidence="2" key="1">
    <citation type="submission" date="2009-06" db="EMBL/GenBank/DDBJ databases">
        <title>Complete sequence of chromosome of Geopacillus sp. WCH70.</title>
        <authorList>
            <consortium name="US DOE Joint Genome Institute"/>
            <person name="Lucas S."/>
            <person name="Copeland A."/>
            <person name="Lapidus A."/>
            <person name="Glavina del Rio T."/>
            <person name="Dalin E."/>
            <person name="Tice H."/>
            <person name="Bruce D."/>
            <person name="Goodwin L."/>
            <person name="Pitluck S."/>
            <person name="Chertkov O."/>
            <person name="Brettin T."/>
            <person name="Detter J.C."/>
            <person name="Han C."/>
            <person name="Larimer F."/>
            <person name="Land M."/>
            <person name="Hauser L."/>
            <person name="Kyrpides N."/>
            <person name="Mikhailova N."/>
            <person name="Brumm P."/>
            <person name="Mead D.A."/>
            <person name="Richardson P."/>
        </authorList>
    </citation>
    <scope>NUCLEOTIDE SEQUENCE [LARGE SCALE GENOMIC DNA]</scope>
    <source>
        <strain evidence="2">WCH70</strain>
    </source>
</reference>
<feature type="transmembrane region" description="Helical" evidence="1">
    <location>
        <begin position="145"/>
        <end position="166"/>
    </location>
</feature>
<feature type="transmembrane region" description="Helical" evidence="1">
    <location>
        <begin position="336"/>
        <end position="355"/>
    </location>
</feature>
<organism evidence="2">
    <name type="scientific">Geobacillus sp. (strain WCH70)</name>
    <dbReference type="NCBI Taxonomy" id="471223"/>
    <lineage>
        <taxon>Bacteria</taxon>
        <taxon>Bacillati</taxon>
        <taxon>Bacillota</taxon>
        <taxon>Bacilli</taxon>
        <taxon>Bacillales</taxon>
        <taxon>Anoxybacillaceae</taxon>
        <taxon>Geobacillus</taxon>
    </lineage>
</organism>
<feature type="transmembrane region" description="Helical" evidence="1">
    <location>
        <begin position="217"/>
        <end position="234"/>
    </location>
</feature>
<feature type="transmembrane region" description="Helical" evidence="1">
    <location>
        <begin position="386"/>
        <end position="406"/>
    </location>
</feature>
<keyword evidence="1" id="KW-0472">Membrane</keyword>
<feature type="transmembrane region" description="Helical" evidence="1">
    <location>
        <begin position="102"/>
        <end position="124"/>
    </location>
</feature>
<feature type="transmembrane region" description="Helical" evidence="1">
    <location>
        <begin position="62"/>
        <end position="82"/>
    </location>
</feature>
<sequence length="479" mass="54113">MRLSIKFVIHILIVIPLILLSYAIYESWFITSSSFVSLLFLALCIWLLITSKIERTSYFNPYTLFLVAAILFNGGQVLLYALGLNDFILGGKFQQETINQTIFLVMVGLSFFHLGGLLSEHHYNKTDKIVNQKEKEKFSDFELRVMGWLLLSISIIPTFILLKNSIEAVQQGGYFSLYQQEKVTSFKAASSVLSDFLIPGTLFLLGGSNLKNKKIPLIISFILIIIYTFIQFMLGSRSSAIMPLIAYLWLFDMKIKKIPRLPLLSAGAIILFIIFPFIGFIRNSTELNLLDAFREFFMVQNPAIAILNEMGGSMSTVAYTIELIPNIKNFEFGMSYIYGLSTILPNIFGGIHPAATKKLADWLVSTIDPSFASIGGGYGYSFIAEAYANFGWLGSPLALLIIGYLYRSFILKAQISGETAKLVMVSSFLAYFFFFARGESISQFRPLIWYSIIPYLGLYLIKDICMMYNKKINRLVSTK</sequence>
<dbReference type="STRING" id="471223.GWCH70_3263"/>
<dbReference type="KEGG" id="gwc:GWCH70_3263"/>
<name>C5D952_GEOSW</name>
<keyword evidence="1" id="KW-1133">Transmembrane helix</keyword>
<dbReference type="HOGENOM" id="CLU_513753_0_0_9"/>
<gene>
    <name evidence="2" type="ordered locus">GWCH70_3263</name>
</gene>
<keyword evidence="1" id="KW-0812">Transmembrane</keyword>
<dbReference type="Pfam" id="PF14296">
    <property type="entry name" value="O-ag_pol_Wzy"/>
    <property type="match status" value="1"/>
</dbReference>
<evidence type="ECO:0000256" key="1">
    <source>
        <dbReference type="SAM" id="Phobius"/>
    </source>
</evidence>
<feature type="transmembrane region" description="Helical" evidence="1">
    <location>
        <begin position="186"/>
        <end position="205"/>
    </location>
</feature>
<protein>
    <recommendedName>
        <fullName evidence="3">O-antigen polysaccharide polymerase Wzy</fullName>
    </recommendedName>
</protein>
<feature type="transmembrane region" description="Helical" evidence="1">
    <location>
        <begin position="31"/>
        <end position="50"/>
    </location>
</feature>
<dbReference type="EMBL" id="CP001638">
    <property type="protein sequence ID" value="ACS25905.1"/>
    <property type="molecule type" value="Genomic_DNA"/>
</dbReference>
<evidence type="ECO:0000313" key="2">
    <source>
        <dbReference type="EMBL" id="ACS25905.1"/>
    </source>
</evidence>
<feature type="transmembrane region" description="Helical" evidence="1">
    <location>
        <begin position="448"/>
        <end position="469"/>
    </location>
</feature>
<proteinExistence type="predicted"/>
<accession>C5D952</accession>